<evidence type="ECO:0000313" key="7">
    <source>
        <dbReference type="EMBL" id="SMR75349.1"/>
    </source>
</evidence>
<dbReference type="Pfam" id="PF08479">
    <property type="entry name" value="POTRA_2"/>
    <property type="match status" value="1"/>
</dbReference>
<keyword evidence="3" id="KW-0998">Cell outer membrane</keyword>
<evidence type="ECO:0000256" key="4">
    <source>
        <dbReference type="SAM" id="MobiDB-lite"/>
    </source>
</evidence>
<dbReference type="EMBL" id="FXWV01000009">
    <property type="protein sequence ID" value="SMR75349.1"/>
    <property type="molecule type" value="Genomic_DNA"/>
</dbReference>
<organism evidence="7 8">
    <name type="scientific">Marinobacterium sediminicola</name>
    <dbReference type="NCBI Taxonomy" id="518898"/>
    <lineage>
        <taxon>Bacteria</taxon>
        <taxon>Pseudomonadati</taxon>
        <taxon>Pseudomonadota</taxon>
        <taxon>Gammaproteobacteria</taxon>
        <taxon>Oceanospirillales</taxon>
        <taxon>Oceanospirillaceae</taxon>
        <taxon>Marinobacterium</taxon>
    </lineage>
</organism>
<keyword evidence="2" id="KW-0812">Transmembrane</keyword>
<dbReference type="PANTHER" id="PTHR34597:SF1">
    <property type="entry name" value="HEME_HEMOPEXIN TRANSPORTER PROTEIN HUXB"/>
    <property type="match status" value="1"/>
</dbReference>
<keyword evidence="1" id="KW-1134">Transmembrane beta strand</keyword>
<feature type="region of interest" description="Disordered" evidence="4">
    <location>
        <begin position="58"/>
        <end position="90"/>
    </location>
</feature>
<feature type="domain" description="Polypeptide-transport-associated ShlB-type" evidence="6">
    <location>
        <begin position="100"/>
        <end position="175"/>
    </location>
</feature>
<dbReference type="InterPro" id="IPR013686">
    <property type="entry name" value="Polypept-transport_assoc_ShlB"/>
</dbReference>
<dbReference type="Gene3D" id="3.10.20.310">
    <property type="entry name" value="membrane protein fhac"/>
    <property type="match status" value="1"/>
</dbReference>
<dbReference type="PANTHER" id="PTHR34597">
    <property type="entry name" value="SLR1661 PROTEIN"/>
    <property type="match status" value="1"/>
</dbReference>
<keyword evidence="1" id="KW-0472">Membrane</keyword>
<evidence type="ECO:0000256" key="3">
    <source>
        <dbReference type="ARBA" id="ARBA00023237"/>
    </source>
</evidence>
<evidence type="ECO:0000259" key="6">
    <source>
        <dbReference type="Pfam" id="PF08479"/>
    </source>
</evidence>
<feature type="domain" description="Haemolysin activator HlyB C-terminal" evidence="5">
    <location>
        <begin position="236"/>
        <end position="525"/>
    </location>
</feature>
<keyword evidence="8" id="KW-1185">Reference proteome</keyword>
<feature type="compositionally biased region" description="Basic and acidic residues" evidence="4">
    <location>
        <begin position="59"/>
        <end position="78"/>
    </location>
</feature>
<evidence type="ECO:0000256" key="1">
    <source>
        <dbReference type="ARBA" id="ARBA00022452"/>
    </source>
</evidence>
<gene>
    <name evidence="7" type="ORF">SAMN04487964_10911</name>
</gene>
<evidence type="ECO:0000313" key="8">
    <source>
        <dbReference type="Proteomes" id="UP001159257"/>
    </source>
</evidence>
<evidence type="ECO:0000259" key="5">
    <source>
        <dbReference type="Pfam" id="PF03865"/>
    </source>
</evidence>
<dbReference type="InterPro" id="IPR051544">
    <property type="entry name" value="TPS_OM_transporter"/>
</dbReference>
<sequence>MSARKKDVADMKRSVDRSVYRTRLLLGSVFCLLLTKELHAAPLQPDIRTLDPGVQRQGVLDERRYRQEEETRGQRPSDEDVIIAPGPDSGAGLPENALRFTLQEIRFDSSSFISTERLLTIGRDYVEVEIGFEQLNAMIERINAIYRERGIVSARAVIPPQTIQDGILYVRLVEGRLGQLLIDPEARTRFDFLSARLPLTVGEVVDVPALRHSLNWVNSTSELRLQAALKSGENPGETDVLLEVLEPSRYTVEIFADNNGSESTGEYRVGTLLGAYGLLGRDDRVDLYLVGSNGSTSGLLNWNMPFNTTGGRVHLSLSEGDIEVVEGPFTSLDIEGSSSSVEFMLKQPFIRHDQYWLDGWFNIARMESVSEISGESLSEFEVESWGIGGLLQGFEERFVWRLGQGLRFYKVKDMFEDQTDVTLLQGDASLVYALNERLTAIARAGWQLTDLETVPSPVLFQLGGVNTVRGYSQGVVAGAKGLTTSFELHYRFNDRWQGYTFADYGRAEDISPDSVTLSSLGVGVKWFADKHLSAELSLGIPLEDVVPDQDSARLHTRISYRWH</sequence>
<proteinExistence type="predicted"/>
<accession>A0ABY1S0Z2</accession>
<comment type="caution">
    <text evidence="7">The sequence shown here is derived from an EMBL/GenBank/DDBJ whole genome shotgun (WGS) entry which is preliminary data.</text>
</comment>
<reference evidence="7 8" key="1">
    <citation type="submission" date="2017-05" db="EMBL/GenBank/DDBJ databases">
        <authorList>
            <person name="Varghese N."/>
            <person name="Submissions S."/>
        </authorList>
    </citation>
    <scope>NUCLEOTIDE SEQUENCE [LARGE SCALE GENOMIC DNA]</scope>
    <source>
        <strain evidence="7 8">CGMCC 1.7287</strain>
    </source>
</reference>
<dbReference type="Gene3D" id="2.40.160.50">
    <property type="entry name" value="membrane protein fhac: a member of the omp85/tpsb transporter family"/>
    <property type="match status" value="1"/>
</dbReference>
<dbReference type="Pfam" id="PF03865">
    <property type="entry name" value="ShlB"/>
    <property type="match status" value="1"/>
</dbReference>
<name>A0ABY1S0Z2_9GAMM</name>
<dbReference type="InterPro" id="IPR005565">
    <property type="entry name" value="Hemolysn_activator_HlyB_C"/>
</dbReference>
<evidence type="ECO:0000256" key="2">
    <source>
        <dbReference type="ARBA" id="ARBA00022692"/>
    </source>
</evidence>
<protein>
    <submittedName>
        <fullName evidence="7">Hemolysin activation/secretion protein</fullName>
    </submittedName>
</protein>
<dbReference type="Proteomes" id="UP001159257">
    <property type="component" value="Unassembled WGS sequence"/>
</dbReference>